<comment type="caution">
    <text evidence="10">The sequence shown here is derived from an EMBL/GenBank/DDBJ whole genome shotgun (WGS) entry which is preliminary data.</text>
</comment>
<organism evidence="10 11">
    <name type="scientific">Nitratireductor aestuarii</name>
    <dbReference type="NCBI Taxonomy" id="1735103"/>
    <lineage>
        <taxon>Bacteria</taxon>
        <taxon>Pseudomonadati</taxon>
        <taxon>Pseudomonadota</taxon>
        <taxon>Alphaproteobacteria</taxon>
        <taxon>Hyphomicrobiales</taxon>
        <taxon>Phyllobacteriaceae</taxon>
        <taxon>Nitratireductor</taxon>
    </lineage>
</organism>
<evidence type="ECO:0000256" key="3">
    <source>
        <dbReference type="ARBA" id="ARBA00022475"/>
    </source>
</evidence>
<dbReference type="GO" id="GO:0042773">
    <property type="term" value="P:ATP synthesis coupled electron transport"/>
    <property type="evidence" value="ECO:0007669"/>
    <property type="project" value="InterPro"/>
</dbReference>
<proteinExistence type="inferred from homology"/>
<dbReference type="EMBL" id="BMIF01000011">
    <property type="protein sequence ID" value="GGA76139.1"/>
    <property type="molecule type" value="Genomic_DNA"/>
</dbReference>
<dbReference type="PANTHER" id="PTHR42703">
    <property type="entry name" value="NADH DEHYDROGENASE"/>
    <property type="match status" value="1"/>
</dbReference>
<keyword evidence="4 7" id="KW-0812">Transmembrane</keyword>
<dbReference type="Proteomes" id="UP000636264">
    <property type="component" value="Unassembled WGS sequence"/>
</dbReference>
<protein>
    <submittedName>
        <fullName evidence="10">Cation:proton antiporter</fullName>
    </submittedName>
</protein>
<keyword evidence="11" id="KW-1185">Reference proteome</keyword>
<evidence type="ECO:0000256" key="4">
    <source>
        <dbReference type="ARBA" id="ARBA00022692"/>
    </source>
</evidence>
<name>A0A916S055_9HYPH</name>
<feature type="transmembrane region" description="Helical" evidence="8">
    <location>
        <begin position="53"/>
        <end position="73"/>
    </location>
</feature>
<dbReference type="AlphaFoldDB" id="A0A916S055"/>
<evidence type="ECO:0000256" key="6">
    <source>
        <dbReference type="ARBA" id="ARBA00023136"/>
    </source>
</evidence>
<evidence type="ECO:0000259" key="9">
    <source>
        <dbReference type="Pfam" id="PF00361"/>
    </source>
</evidence>
<feature type="domain" description="NADH:quinone oxidoreductase/Mrp antiporter transmembrane" evidence="9">
    <location>
        <begin position="149"/>
        <end position="439"/>
    </location>
</feature>
<keyword evidence="3" id="KW-1003">Cell membrane</keyword>
<feature type="transmembrane region" description="Helical" evidence="8">
    <location>
        <begin position="128"/>
        <end position="147"/>
    </location>
</feature>
<evidence type="ECO:0000313" key="10">
    <source>
        <dbReference type="EMBL" id="GGA76139.1"/>
    </source>
</evidence>
<dbReference type="InterPro" id="IPR001750">
    <property type="entry name" value="ND/Mrp_TM"/>
</dbReference>
<feature type="transmembrane region" description="Helical" evidence="8">
    <location>
        <begin position="259"/>
        <end position="278"/>
    </location>
</feature>
<dbReference type="PANTHER" id="PTHR42703:SF1">
    <property type="entry name" value="NA(+)_H(+) ANTIPORTER SUBUNIT D1"/>
    <property type="match status" value="1"/>
</dbReference>
<feature type="transmembrane region" description="Helical" evidence="8">
    <location>
        <begin position="183"/>
        <end position="204"/>
    </location>
</feature>
<dbReference type="GO" id="GO:0005886">
    <property type="term" value="C:plasma membrane"/>
    <property type="evidence" value="ECO:0007669"/>
    <property type="project" value="UniProtKB-SubCell"/>
</dbReference>
<feature type="transmembrane region" description="Helical" evidence="8">
    <location>
        <begin position="153"/>
        <end position="171"/>
    </location>
</feature>
<feature type="transmembrane region" description="Helical" evidence="8">
    <location>
        <begin position="389"/>
        <end position="407"/>
    </location>
</feature>
<dbReference type="NCBIfam" id="NF009306">
    <property type="entry name" value="PRK12663.1"/>
    <property type="match status" value="1"/>
</dbReference>
<feature type="transmembrane region" description="Helical" evidence="8">
    <location>
        <begin position="347"/>
        <end position="368"/>
    </location>
</feature>
<evidence type="ECO:0000256" key="5">
    <source>
        <dbReference type="ARBA" id="ARBA00022989"/>
    </source>
</evidence>
<comment type="similarity">
    <text evidence="2">Belongs to the CPA3 antiporters (TC 2.A.63) subunit D family.</text>
</comment>
<evidence type="ECO:0000256" key="7">
    <source>
        <dbReference type="RuleBase" id="RU000320"/>
    </source>
</evidence>
<dbReference type="PRINTS" id="PR01437">
    <property type="entry name" value="NUOXDRDTASE4"/>
</dbReference>
<evidence type="ECO:0000256" key="1">
    <source>
        <dbReference type="ARBA" id="ARBA00004651"/>
    </source>
</evidence>
<dbReference type="GO" id="GO:0008137">
    <property type="term" value="F:NADH dehydrogenase (ubiquinone) activity"/>
    <property type="evidence" value="ECO:0007669"/>
    <property type="project" value="InterPro"/>
</dbReference>
<comment type="subcellular location">
    <subcellularLocation>
        <location evidence="1">Cell membrane</location>
        <topology evidence="1">Multi-pass membrane protein</topology>
    </subcellularLocation>
    <subcellularLocation>
        <location evidence="7">Membrane</location>
        <topology evidence="7">Multi-pass membrane protein</topology>
    </subcellularLocation>
</comment>
<feature type="transmembrane region" description="Helical" evidence="8">
    <location>
        <begin position="20"/>
        <end position="41"/>
    </location>
</feature>
<dbReference type="RefSeq" id="WP_188722172.1">
    <property type="nucleotide sequence ID" value="NZ_BMIF01000011.1"/>
</dbReference>
<feature type="transmembrane region" description="Helical" evidence="8">
    <location>
        <begin position="290"/>
        <end position="313"/>
    </location>
</feature>
<feature type="transmembrane region" description="Helical" evidence="8">
    <location>
        <begin position="93"/>
        <end position="116"/>
    </location>
</feature>
<sequence length="517" mass="54615">MAIEHSSVDLSDAMILEPTALADWIITAPVIIPLIAGALLLMIRHETRFHAGIAIGALLLALLGHIGLLARVLETGPLTMTMGRWLPPFGISFTADVLGASMGLAATLSALVCALYSLTDIGARGRRYGFYGFLMLMMAGVNGAFITGDIFNLYVWFEVFLISSFGLLVLGSERRQLDGATKYAILNLLGTTLFLTATALLYGALGTLNMADIARVMPEVQDSIPAGTLATLFFFAFAMKAAAFPVNFWLPASYHTPRIAAAALFGGVLTKIGVYALLRTFGMLMPDQLTLLSTLIAWVAAATMIIGVMGALAQTDLRRILGFVVISGVGTMMAGLALGSVEGFSGAIFYAFHSILVMTALYLLAGVMNGLAGTYSLRTLSGLYTSHPLVAAFAFLLFLAVSGLPPASGLWPKVMLIRASIDGGAPWLAFAILLSSLLTMLALGRVFLLAVWRPAVEPSTAMVVSPGIGYAALLVLAVPIVWMGVYPEPFANVATKAAAGLTDTSAYIRSVFPEVVQ</sequence>
<feature type="transmembrane region" description="Helical" evidence="8">
    <location>
        <begin position="427"/>
        <end position="451"/>
    </location>
</feature>
<accession>A0A916S055</accession>
<gene>
    <name evidence="10" type="primary">mnhD</name>
    <name evidence="10" type="ORF">GCM10011385_32690</name>
</gene>
<feature type="transmembrane region" description="Helical" evidence="8">
    <location>
        <begin position="463"/>
        <end position="485"/>
    </location>
</feature>
<keyword evidence="5 8" id="KW-1133">Transmembrane helix</keyword>
<reference evidence="10" key="1">
    <citation type="journal article" date="2014" name="Int. J. Syst. Evol. Microbiol.">
        <title>Complete genome sequence of Corynebacterium casei LMG S-19264T (=DSM 44701T), isolated from a smear-ripened cheese.</title>
        <authorList>
            <consortium name="US DOE Joint Genome Institute (JGI-PGF)"/>
            <person name="Walter F."/>
            <person name="Albersmeier A."/>
            <person name="Kalinowski J."/>
            <person name="Ruckert C."/>
        </authorList>
    </citation>
    <scope>NUCLEOTIDE SEQUENCE</scope>
    <source>
        <strain evidence="10">CGMCC 1.15320</strain>
    </source>
</reference>
<feature type="transmembrane region" description="Helical" evidence="8">
    <location>
        <begin position="224"/>
        <end position="250"/>
    </location>
</feature>
<keyword evidence="6 8" id="KW-0472">Membrane</keyword>
<feature type="transmembrane region" description="Helical" evidence="8">
    <location>
        <begin position="320"/>
        <end position="341"/>
    </location>
</feature>
<evidence type="ECO:0000313" key="11">
    <source>
        <dbReference type="Proteomes" id="UP000636264"/>
    </source>
</evidence>
<evidence type="ECO:0000256" key="2">
    <source>
        <dbReference type="ARBA" id="ARBA00005346"/>
    </source>
</evidence>
<dbReference type="InterPro" id="IPR003918">
    <property type="entry name" value="NADH_UbQ_OxRdtase"/>
</dbReference>
<dbReference type="Pfam" id="PF00361">
    <property type="entry name" value="Proton_antipo_M"/>
    <property type="match status" value="1"/>
</dbReference>
<reference evidence="10" key="2">
    <citation type="submission" date="2020-09" db="EMBL/GenBank/DDBJ databases">
        <authorList>
            <person name="Sun Q."/>
            <person name="Zhou Y."/>
        </authorList>
    </citation>
    <scope>NUCLEOTIDE SEQUENCE</scope>
    <source>
        <strain evidence="10">CGMCC 1.15320</strain>
    </source>
</reference>
<dbReference type="InterPro" id="IPR050586">
    <property type="entry name" value="CPA3_Na-H_Antiporter_D"/>
</dbReference>
<evidence type="ECO:0000256" key="8">
    <source>
        <dbReference type="SAM" id="Phobius"/>
    </source>
</evidence>